<name>A0A8X7PZY6_BRACI</name>
<dbReference type="AlphaFoldDB" id="A0A8X7PZY6"/>
<dbReference type="SUPFAM" id="SSF52540">
    <property type="entry name" value="P-loop containing nucleoside triphosphate hydrolases"/>
    <property type="match status" value="1"/>
</dbReference>
<dbReference type="Gene3D" id="3.40.50.300">
    <property type="entry name" value="P-loop containing nucleotide triphosphate hydrolases"/>
    <property type="match status" value="1"/>
</dbReference>
<dbReference type="PANTHER" id="PTHR11017:SF564">
    <property type="entry name" value="DISEASE RESISTANCE PROTEIN (TIR-NBS CLASS)"/>
    <property type="match status" value="1"/>
</dbReference>
<dbReference type="InterPro" id="IPR042197">
    <property type="entry name" value="Apaf_helical"/>
</dbReference>
<evidence type="ECO:0000259" key="2">
    <source>
        <dbReference type="Pfam" id="PF00931"/>
    </source>
</evidence>
<dbReference type="Pfam" id="PF01582">
    <property type="entry name" value="TIR"/>
    <property type="match status" value="1"/>
</dbReference>
<dbReference type="PANTHER" id="PTHR11017">
    <property type="entry name" value="LEUCINE-RICH REPEAT-CONTAINING PROTEIN"/>
    <property type="match status" value="1"/>
</dbReference>
<dbReference type="InterPro" id="IPR035897">
    <property type="entry name" value="Toll_tir_struct_dom_sf"/>
</dbReference>
<dbReference type="GO" id="GO:0006952">
    <property type="term" value="P:defense response"/>
    <property type="evidence" value="ECO:0007669"/>
    <property type="project" value="InterPro"/>
</dbReference>
<dbReference type="OrthoDB" id="1054973at2759"/>
<organism evidence="4 5">
    <name type="scientific">Brassica carinata</name>
    <name type="common">Ethiopian mustard</name>
    <name type="synonym">Abyssinian cabbage</name>
    <dbReference type="NCBI Taxonomy" id="52824"/>
    <lineage>
        <taxon>Eukaryota</taxon>
        <taxon>Viridiplantae</taxon>
        <taxon>Streptophyta</taxon>
        <taxon>Embryophyta</taxon>
        <taxon>Tracheophyta</taxon>
        <taxon>Spermatophyta</taxon>
        <taxon>Magnoliopsida</taxon>
        <taxon>eudicotyledons</taxon>
        <taxon>Gunneridae</taxon>
        <taxon>Pentapetalae</taxon>
        <taxon>rosids</taxon>
        <taxon>malvids</taxon>
        <taxon>Brassicales</taxon>
        <taxon>Brassicaceae</taxon>
        <taxon>Brassiceae</taxon>
        <taxon>Brassica</taxon>
    </lineage>
</organism>
<dbReference type="InterPro" id="IPR044974">
    <property type="entry name" value="Disease_R_plants"/>
</dbReference>
<accession>A0A8X7PZY6</accession>
<dbReference type="Proteomes" id="UP000886595">
    <property type="component" value="Unassembled WGS sequence"/>
</dbReference>
<evidence type="ECO:0000259" key="3">
    <source>
        <dbReference type="Pfam" id="PF01582"/>
    </source>
</evidence>
<feature type="compositionally biased region" description="Polar residues" evidence="1">
    <location>
        <begin position="51"/>
        <end position="71"/>
    </location>
</feature>
<reference evidence="4 5" key="1">
    <citation type="submission" date="2020-02" db="EMBL/GenBank/DDBJ databases">
        <authorList>
            <person name="Ma Q."/>
            <person name="Huang Y."/>
            <person name="Song X."/>
            <person name="Pei D."/>
        </authorList>
    </citation>
    <scope>NUCLEOTIDE SEQUENCE [LARGE SCALE GENOMIC DNA]</scope>
    <source>
        <strain evidence="4">Sxm20200214</strain>
        <tissue evidence="4">Leaf</tissue>
    </source>
</reference>
<dbReference type="Gene3D" id="1.10.8.430">
    <property type="entry name" value="Helical domain of apoptotic protease-activating factors"/>
    <property type="match status" value="1"/>
</dbReference>
<dbReference type="InterPro" id="IPR027417">
    <property type="entry name" value="P-loop_NTPase"/>
</dbReference>
<feature type="region of interest" description="Disordered" evidence="1">
    <location>
        <begin position="43"/>
        <end position="79"/>
    </location>
</feature>
<evidence type="ECO:0000313" key="4">
    <source>
        <dbReference type="EMBL" id="KAG2259548.1"/>
    </source>
</evidence>
<dbReference type="InterPro" id="IPR002182">
    <property type="entry name" value="NB-ARC"/>
</dbReference>
<sequence length="431" mass="49446">MKFDVFVSFRGIDTRRTFVSHLLLALFKEQFKTFRQEKRYHGINQLPPKCSRQSKTPKSPSSSCRRTTLLQSREDRDSSEDTDTDAFIIIRAMHHISKLLRLPLDKKKTDEAKHAHLTNGIWLVRAALRKIARRIMYAETLTSVVEPTPARSSEHVQKDKYVNANELSQLVPSIDFDSLVGMDRQMKAVDALLLSMDSEDGLGEMGICGEERLGKTTLARCVYEKISPQFQDHYYFEDETPNSSQGIGSTCLLEEIARAGLSAKKLDRPGEVVKLRSQRFDEVVNANLGHRKVLLIVDTPHLYHTGQLEYIINISRRFGPGSRLICVTRYDRVLLQCGVKHLYEVETLRYDEALQLFSQYAFRQEHVPREYYRLSIRAVLITGRIPLTLKVFGSFLRGKIISEWEFELCRLEASQDNCVSKVSSYIGNAFS</sequence>
<dbReference type="GO" id="GO:0043531">
    <property type="term" value="F:ADP binding"/>
    <property type="evidence" value="ECO:0007669"/>
    <property type="project" value="InterPro"/>
</dbReference>
<dbReference type="Gene3D" id="3.40.50.10140">
    <property type="entry name" value="Toll/interleukin-1 receptor homology (TIR) domain"/>
    <property type="match status" value="1"/>
</dbReference>
<dbReference type="GO" id="GO:0007165">
    <property type="term" value="P:signal transduction"/>
    <property type="evidence" value="ECO:0007669"/>
    <property type="project" value="InterPro"/>
</dbReference>
<dbReference type="SUPFAM" id="SSF52200">
    <property type="entry name" value="Toll/Interleukin receptor TIR domain"/>
    <property type="match status" value="1"/>
</dbReference>
<dbReference type="EMBL" id="JAAMPC010000015">
    <property type="protein sequence ID" value="KAG2259548.1"/>
    <property type="molecule type" value="Genomic_DNA"/>
</dbReference>
<feature type="domain" description="TIR" evidence="3">
    <location>
        <begin position="2"/>
        <end position="38"/>
    </location>
</feature>
<dbReference type="InterPro" id="IPR000157">
    <property type="entry name" value="TIR_dom"/>
</dbReference>
<protein>
    <submittedName>
        <fullName evidence="4">Uncharacterized protein</fullName>
    </submittedName>
</protein>
<gene>
    <name evidence="4" type="ORF">Bca52824_078842</name>
</gene>
<proteinExistence type="predicted"/>
<evidence type="ECO:0000256" key="1">
    <source>
        <dbReference type="SAM" id="MobiDB-lite"/>
    </source>
</evidence>
<dbReference type="Pfam" id="PF00931">
    <property type="entry name" value="NB-ARC"/>
    <property type="match status" value="1"/>
</dbReference>
<keyword evidence="5" id="KW-1185">Reference proteome</keyword>
<feature type="domain" description="NB-ARC" evidence="2">
    <location>
        <begin position="188"/>
        <end position="365"/>
    </location>
</feature>
<comment type="caution">
    <text evidence="4">The sequence shown here is derived from an EMBL/GenBank/DDBJ whole genome shotgun (WGS) entry which is preliminary data.</text>
</comment>
<evidence type="ECO:0000313" key="5">
    <source>
        <dbReference type="Proteomes" id="UP000886595"/>
    </source>
</evidence>
<dbReference type="PRINTS" id="PR00364">
    <property type="entry name" value="DISEASERSIST"/>
</dbReference>